<dbReference type="Proteomes" id="UP000078410">
    <property type="component" value="Unassembled WGS sequence"/>
</dbReference>
<protein>
    <submittedName>
        <fullName evidence="1">HigB family toxin protein</fullName>
    </submittedName>
</protein>
<dbReference type="EMBL" id="LXER01000032">
    <property type="protein sequence ID" value="OAT28925.1"/>
    <property type="molecule type" value="Genomic_DNA"/>
</dbReference>
<dbReference type="SUPFAM" id="SSF143011">
    <property type="entry name" value="RelE-like"/>
    <property type="match status" value="1"/>
</dbReference>
<dbReference type="OrthoDB" id="9801102at2"/>
<gene>
    <name evidence="1" type="ORF">M975_3572</name>
</gene>
<proteinExistence type="predicted"/>
<dbReference type="RefSeq" id="WP_064561245.1">
    <property type="nucleotide sequence ID" value="NZ_LXER01000032.1"/>
</dbReference>
<dbReference type="AlphaFoldDB" id="A0A1B7IHM1"/>
<evidence type="ECO:0000313" key="1">
    <source>
        <dbReference type="EMBL" id="OAT28925.1"/>
    </source>
</evidence>
<reference evidence="1 2" key="1">
    <citation type="submission" date="2016-04" db="EMBL/GenBank/DDBJ databases">
        <title>ATOL: Assembling a taxonomically balanced genome-scale reconstruction of the evolutionary history of the Enterobacteriaceae.</title>
        <authorList>
            <person name="Plunkett G.III."/>
            <person name="Neeno-Eckwall E.C."/>
            <person name="Glasner J.D."/>
            <person name="Perna N.T."/>
        </authorList>
    </citation>
    <scope>NUCLEOTIDE SEQUENCE [LARGE SCALE GENOMIC DNA]</scope>
    <source>
        <strain evidence="1 2">ATCC 51605</strain>
    </source>
</reference>
<dbReference type="PANTHER" id="PTHR40266">
    <property type="entry name" value="TOXIN HIGB-1"/>
    <property type="match status" value="1"/>
</dbReference>
<comment type="caution">
    <text evidence="1">The sequence shown here is derived from an EMBL/GenBank/DDBJ whole genome shotgun (WGS) entry which is preliminary data.</text>
</comment>
<dbReference type="PANTHER" id="PTHR40266:SF2">
    <property type="entry name" value="TOXIN HIGB-1"/>
    <property type="match status" value="1"/>
</dbReference>
<dbReference type="InterPro" id="IPR035093">
    <property type="entry name" value="RelE/ParE_toxin_dom_sf"/>
</dbReference>
<accession>A0A1B7IHM1</accession>
<dbReference type="InterPro" id="IPR007711">
    <property type="entry name" value="HigB-1"/>
</dbReference>
<name>A0A1B7IHM1_9ENTR</name>
<dbReference type="Gene3D" id="3.30.2310.20">
    <property type="entry name" value="RelE-like"/>
    <property type="match status" value="1"/>
</dbReference>
<keyword evidence="2" id="KW-1185">Reference proteome</keyword>
<dbReference type="PATRIC" id="fig|1354251.4.peg.3674"/>
<organism evidence="1 2">
    <name type="scientific">Buttiauxella brennerae ATCC 51605</name>
    <dbReference type="NCBI Taxonomy" id="1354251"/>
    <lineage>
        <taxon>Bacteria</taxon>
        <taxon>Pseudomonadati</taxon>
        <taxon>Pseudomonadota</taxon>
        <taxon>Gammaproteobacteria</taxon>
        <taxon>Enterobacterales</taxon>
        <taxon>Enterobacteriaceae</taxon>
        <taxon>Buttiauxella</taxon>
    </lineage>
</organism>
<sequence>MIRSFKHKGLKKLFLNKQSQGLPWEHVPRLRNRLAIIDAAEKITDIDMPGYRLHALKGDRENLWSVTVSGNWRITFEFYEGDAWILNYEDYH</sequence>
<dbReference type="Pfam" id="PF05015">
    <property type="entry name" value="HigB-like_toxin"/>
    <property type="match status" value="1"/>
</dbReference>
<evidence type="ECO:0000313" key="2">
    <source>
        <dbReference type="Proteomes" id="UP000078410"/>
    </source>
</evidence>